<organism evidence="1 2">
    <name type="scientific">Coniochaeta ligniaria NRRL 30616</name>
    <dbReference type="NCBI Taxonomy" id="1408157"/>
    <lineage>
        <taxon>Eukaryota</taxon>
        <taxon>Fungi</taxon>
        <taxon>Dikarya</taxon>
        <taxon>Ascomycota</taxon>
        <taxon>Pezizomycotina</taxon>
        <taxon>Sordariomycetes</taxon>
        <taxon>Sordariomycetidae</taxon>
        <taxon>Coniochaetales</taxon>
        <taxon>Coniochaetaceae</taxon>
        <taxon>Coniochaeta</taxon>
    </lineage>
</organism>
<dbReference type="EMBL" id="KV875102">
    <property type="protein sequence ID" value="OIW24815.1"/>
    <property type="molecule type" value="Genomic_DNA"/>
</dbReference>
<protein>
    <submittedName>
        <fullName evidence="1">Uncharacterized protein</fullName>
    </submittedName>
</protein>
<gene>
    <name evidence="1" type="ORF">CONLIGDRAFT_69275</name>
</gene>
<evidence type="ECO:0000313" key="1">
    <source>
        <dbReference type="EMBL" id="OIW24815.1"/>
    </source>
</evidence>
<reference evidence="1 2" key="1">
    <citation type="submission" date="2016-10" db="EMBL/GenBank/DDBJ databases">
        <title>Draft genome sequence of Coniochaeta ligniaria NRRL30616, a lignocellulolytic fungus for bioabatement of inhibitors in plant biomass hydrolysates.</title>
        <authorList>
            <consortium name="DOE Joint Genome Institute"/>
            <person name="Jimenez D.J."/>
            <person name="Hector R.E."/>
            <person name="Riley R."/>
            <person name="Sun H."/>
            <person name="Grigoriev I.V."/>
            <person name="Van Elsas J.D."/>
            <person name="Nichols N.N."/>
        </authorList>
    </citation>
    <scope>NUCLEOTIDE SEQUENCE [LARGE SCALE GENOMIC DNA]</scope>
    <source>
        <strain evidence="1 2">NRRL 30616</strain>
    </source>
</reference>
<sequence length="196" mass="22882">MQRSGVRSTQAANFYFFLLGRCEDEVHALRPYHSKRKHVRHEVLISYIFISVLLVLDDKMNLSVPICQAAQSLCWRESLSPGSIVPPRRFSRGTLRAQRAVVDQNKCPNIGQRSMISGDQYCSCPFYRPACLQYCMIRHLSYVLLSLTAQPVTISIKVQRYHRNQMRVFCTLDIFVQNIKPVSADKNWWRSSRRRR</sequence>
<accession>A0A1J7IAW4</accession>
<dbReference type="Proteomes" id="UP000182658">
    <property type="component" value="Unassembled WGS sequence"/>
</dbReference>
<dbReference type="InParanoid" id="A0A1J7IAW4"/>
<evidence type="ECO:0000313" key="2">
    <source>
        <dbReference type="Proteomes" id="UP000182658"/>
    </source>
</evidence>
<dbReference type="AlphaFoldDB" id="A0A1J7IAW4"/>
<proteinExistence type="predicted"/>
<keyword evidence="2" id="KW-1185">Reference proteome</keyword>
<name>A0A1J7IAW4_9PEZI</name>